<dbReference type="Gene3D" id="3.40.190.10">
    <property type="entry name" value="Periplasmic binding protein-like II"/>
    <property type="match status" value="1"/>
</dbReference>
<name>A0AAE2UUB4_AGRVI</name>
<organism evidence="3 4">
    <name type="scientific">Agrobacterium vitis</name>
    <name type="common">Rhizobium vitis</name>
    <dbReference type="NCBI Taxonomy" id="373"/>
    <lineage>
        <taxon>Bacteria</taxon>
        <taxon>Pseudomonadati</taxon>
        <taxon>Pseudomonadota</taxon>
        <taxon>Alphaproteobacteria</taxon>
        <taxon>Hyphomicrobiales</taxon>
        <taxon>Rhizobiaceae</taxon>
        <taxon>Rhizobium/Agrobacterium group</taxon>
        <taxon>Agrobacterium</taxon>
    </lineage>
</organism>
<dbReference type="CDD" id="cd07012">
    <property type="entry name" value="PBP2_Bug_TTT"/>
    <property type="match status" value="1"/>
</dbReference>
<dbReference type="InterPro" id="IPR042100">
    <property type="entry name" value="Bug_dom1"/>
</dbReference>
<feature type="chain" id="PRO_5042194361" evidence="2">
    <location>
        <begin position="28"/>
        <end position="328"/>
    </location>
</feature>
<dbReference type="PANTHER" id="PTHR42928:SF3">
    <property type="entry name" value="UPF0065 PROTEIN YFLP"/>
    <property type="match status" value="1"/>
</dbReference>
<dbReference type="Pfam" id="PF03401">
    <property type="entry name" value="TctC"/>
    <property type="match status" value="1"/>
</dbReference>
<evidence type="ECO:0000256" key="2">
    <source>
        <dbReference type="SAM" id="SignalP"/>
    </source>
</evidence>
<keyword evidence="2" id="KW-0732">Signal</keyword>
<sequence length="328" mass="33924">MISRRNVIKNASALALSAASGIRPSFAAGQAIAAPGRLRIIAPGSVGGGYDAMARSFETVLRAAGVIDSAQITNIPGAGGTVGLAKFAQEFDGRTDAWLASGSTMVSAIIANKVPIDLSATTPLARLFGTFNALVVPASSAFKSLGDLVAALRSDPGSVSWAGGSIGGGDHLIAGMVAKAAGIDPKRLNFVPFTGGGEILAALLGGHVTMASSGWSEFSEQIRAGQIRCLGITADQPTAGISVPTLRNQNLDVVFYSWGAVQGPPAISPADRDHMLAMVDTMVSHPAWKVESEKRGWIDYYLPGAAYETFVKQQANLYRHTLSSLGLA</sequence>
<evidence type="ECO:0000313" key="3">
    <source>
        <dbReference type="EMBL" id="MBF2718233.1"/>
    </source>
</evidence>
<evidence type="ECO:0000313" key="4">
    <source>
        <dbReference type="Proteomes" id="UP000655037"/>
    </source>
</evidence>
<dbReference type="RefSeq" id="WP_194417409.1">
    <property type="nucleotide sequence ID" value="NZ_JACXXJ020000006.1"/>
</dbReference>
<dbReference type="SUPFAM" id="SSF53850">
    <property type="entry name" value="Periplasmic binding protein-like II"/>
    <property type="match status" value="1"/>
</dbReference>
<feature type="signal peptide" evidence="2">
    <location>
        <begin position="1"/>
        <end position="27"/>
    </location>
</feature>
<dbReference type="EMBL" id="JACXXJ020000006">
    <property type="protein sequence ID" value="MBF2718233.1"/>
    <property type="molecule type" value="Genomic_DNA"/>
</dbReference>
<dbReference type="PANTHER" id="PTHR42928">
    <property type="entry name" value="TRICARBOXYLATE-BINDING PROTEIN"/>
    <property type="match status" value="1"/>
</dbReference>
<dbReference type="Proteomes" id="UP000655037">
    <property type="component" value="Unassembled WGS sequence"/>
</dbReference>
<evidence type="ECO:0000256" key="1">
    <source>
        <dbReference type="ARBA" id="ARBA00006987"/>
    </source>
</evidence>
<proteinExistence type="inferred from homology"/>
<comment type="caution">
    <text evidence="3">The sequence shown here is derived from an EMBL/GenBank/DDBJ whole genome shotgun (WGS) entry which is preliminary data.</text>
</comment>
<dbReference type="InterPro" id="IPR005064">
    <property type="entry name" value="BUG"/>
</dbReference>
<accession>A0AAE2UUB4</accession>
<protein>
    <submittedName>
        <fullName evidence="3">Tripartite tricarboxylate transporter substrate binding protein</fullName>
    </submittedName>
</protein>
<gene>
    <name evidence="3" type="ORF">IEI95_028980</name>
</gene>
<dbReference type="Gene3D" id="3.40.190.150">
    <property type="entry name" value="Bordetella uptake gene, domain 1"/>
    <property type="match status" value="1"/>
</dbReference>
<dbReference type="PROSITE" id="PS51318">
    <property type="entry name" value="TAT"/>
    <property type="match status" value="1"/>
</dbReference>
<dbReference type="AlphaFoldDB" id="A0AAE2UUB4"/>
<reference evidence="3" key="1">
    <citation type="submission" date="2020-11" db="EMBL/GenBank/DDBJ databases">
        <title>Agrobacterium vitis strain K377 genome.</title>
        <authorList>
            <person name="Xi H."/>
        </authorList>
    </citation>
    <scope>NUCLEOTIDE SEQUENCE</scope>
    <source>
        <strain evidence="3">K377</strain>
    </source>
</reference>
<comment type="similarity">
    <text evidence="1">Belongs to the UPF0065 (bug) family.</text>
</comment>
<dbReference type="PIRSF" id="PIRSF017082">
    <property type="entry name" value="YflP"/>
    <property type="match status" value="1"/>
</dbReference>
<dbReference type="InterPro" id="IPR006311">
    <property type="entry name" value="TAT_signal"/>
</dbReference>